<dbReference type="VEuPathDB" id="VectorBase:AMIN009920"/>
<keyword evidence="9" id="KW-1185">Reference proteome</keyword>
<accession>A0A182WHR6</accession>
<dbReference type="GO" id="GO:0005549">
    <property type="term" value="F:odorant binding"/>
    <property type="evidence" value="ECO:0007669"/>
    <property type="project" value="InterPro"/>
</dbReference>
<evidence type="ECO:0000256" key="1">
    <source>
        <dbReference type="ARBA" id="ARBA00004613"/>
    </source>
</evidence>
<evidence type="ECO:0000256" key="5">
    <source>
        <dbReference type="ARBA" id="ARBA00022606"/>
    </source>
</evidence>
<evidence type="ECO:0000313" key="9">
    <source>
        <dbReference type="Proteomes" id="UP000075920"/>
    </source>
</evidence>
<proteinExistence type="inferred from homology"/>
<reference evidence="8" key="2">
    <citation type="submission" date="2020-05" db="UniProtKB">
        <authorList>
            <consortium name="EnsemblMetazoa"/>
        </authorList>
    </citation>
    <scope>IDENTIFICATION</scope>
    <source>
        <strain evidence="8">MINIMUS1</strain>
    </source>
</reference>
<keyword evidence="6" id="KW-0552">Olfaction</keyword>
<keyword evidence="3" id="KW-0813">Transport</keyword>
<dbReference type="GO" id="GO:0007608">
    <property type="term" value="P:sensory perception of smell"/>
    <property type="evidence" value="ECO:0007669"/>
    <property type="project" value="UniProtKB-KW"/>
</dbReference>
<dbReference type="InterPro" id="IPR052295">
    <property type="entry name" value="Odorant-binding_protein"/>
</dbReference>
<protein>
    <submittedName>
        <fullName evidence="8">Uncharacterized protein</fullName>
    </submittedName>
</protein>
<evidence type="ECO:0000256" key="4">
    <source>
        <dbReference type="ARBA" id="ARBA00022525"/>
    </source>
</evidence>
<evidence type="ECO:0000256" key="3">
    <source>
        <dbReference type="ARBA" id="ARBA00022448"/>
    </source>
</evidence>
<comment type="similarity">
    <text evidence="2">Belongs to the PBP/GOBP family.</text>
</comment>
<keyword evidence="4" id="KW-0964">Secreted</keyword>
<keyword evidence="5" id="KW-0716">Sensory transduction</keyword>
<dbReference type="Gene3D" id="1.10.238.270">
    <property type="match status" value="1"/>
</dbReference>
<evidence type="ECO:0000256" key="2">
    <source>
        <dbReference type="ARBA" id="ARBA00008098"/>
    </source>
</evidence>
<dbReference type="GO" id="GO:0005576">
    <property type="term" value="C:extracellular region"/>
    <property type="evidence" value="ECO:0007669"/>
    <property type="project" value="UniProtKB-SubCell"/>
</dbReference>
<organism evidence="8 9">
    <name type="scientific">Anopheles minimus</name>
    <dbReference type="NCBI Taxonomy" id="112268"/>
    <lineage>
        <taxon>Eukaryota</taxon>
        <taxon>Metazoa</taxon>
        <taxon>Ecdysozoa</taxon>
        <taxon>Arthropoda</taxon>
        <taxon>Hexapoda</taxon>
        <taxon>Insecta</taxon>
        <taxon>Pterygota</taxon>
        <taxon>Neoptera</taxon>
        <taxon>Endopterygota</taxon>
        <taxon>Diptera</taxon>
        <taxon>Nematocera</taxon>
        <taxon>Culicoidea</taxon>
        <taxon>Culicidae</taxon>
        <taxon>Anophelinae</taxon>
        <taxon>Anopheles</taxon>
    </lineage>
</organism>
<evidence type="ECO:0000256" key="7">
    <source>
        <dbReference type="ARBA" id="ARBA00023157"/>
    </source>
</evidence>
<evidence type="ECO:0000313" key="8">
    <source>
        <dbReference type="EnsemblMetazoa" id="AMIN009920-PA"/>
    </source>
</evidence>
<dbReference type="EnsemblMetazoa" id="AMIN009920-RA">
    <property type="protein sequence ID" value="AMIN009920-PA"/>
    <property type="gene ID" value="AMIN009920"/>
</dbReference>
<reference evidence="9" key="1">
    <citation type="submission" date="2013-03" db="EMBL/GenBank/DDBJ databases">
        <title>The Genome Sequence of Anopheles minimus MINIMUS1.</title>
        <authorList>
            <consortium name="The Broad Institute Genomics Platform"/>
            <person name="Neafsey D.E."/>
            <person name="Walton C."/>
            <person name="Walker B."/>
            <person name="Young S.K."/>
            <person name="Zeng Q."/>
            <person name="Gargeya S."/>
            <person name="Fitzgerald M."/>
            <person name="Haas B."/>
            <person name="Abouelleil A."/>
            <person name="Allen A.W."/>
            <person name="Alvarado L."/>
            <person name="Arachchi H.M."/>
            <person name="Berlin A.M."/>
            <person name="Chapman S.B."/>
            <person name="Gainer-Dewar J."/>
            <person name="Goldberg J."/>
            <person name="Griggs A."/>
            <person name="Gujja S."/>
            <person name="Hansen M."/>
            <person name="Howarth C."/>
            <person name="Imamovic A."/>
            <person name="Ireland A."/>
            <person name="Larimer J."/>
            <person name="McCowan C."/>
            <person name="Murphy C."/>
            <person name="Pearson M."/>
            <person name="Poon T.W."/>
            <person name="Priest M."/>
            <person name="Roberts A."/>
            <person name="Saif S."/>
            <person name="Shea T."/>
            <person name="Sisk P."/>
            <person name="Sykes S."/>
            <person name="Wortman J."/>
            <person name="Nusbaum C."/>
            <person name="Birren B."/>
        </authorList>
    </citation>
    <scope>NUCLEOTIDE SEQUENCE [LARGE SCALE GENOMIC DNA]</scope>
    <source>
        <strain evidence="9">MINIMUS1</strain>
    </source>
</reference>
<sequence>MVEHTFPQEPFRTCYEQHKTPSMDNDTIMCIHQCYYDAIGFFPGGEKLDSANYLKYKDSLDPALQEPFTFALLVCAKITVELIKRFASSVIKMRCNPISYLFNRCLMEVDMANCPKERWIN</sequence>
<comment type="subcellular location">
    <subcellularLocation>
        <location evidence="1">Secreted</location>
    </subcellularLocation>
</comment>
<dbReference type="PANTHER" id="PTHR21066">
    <property type="entry name" value="ODORANT-BINDING PROTEIN 59A-RELATED"/>
    <property type="match status" value="1"/>
</dbReference>
<keyword evidence="7" id="KW-1015">Disulfide bond</keyword>
<dbReference type="STRING" id="112268.A0A182WHR6"/>
<evidence type="ECO:0000256" key="6">
    <source>
        <dbReference type="ARBA" id="ARBA00022725"/>
    </source>
</evidence>
<dbReference type="SUPFAM" id="SSF47565">
    <property type="entry name" value="Insect pheromone/odorant-binding proteins"/>
    <property type="match status" value="1"/>
</dbReference>
<name>A0A182WHR6_9DIPT</name>
<dbReference type="PANTHER" id="PTHR21066:SF3">
    <property type="entry name" value="IP02236P"/>
    <property type="match status" value="1"/>
</dbReference>
<dbReference type="AlphaFoldDB" id="A0A182WHR6"/>
<dbReference type="Proteomes" id="UP000075920">
    <property type="component" value="Unassembled WGS sequence"/>
</dbReference>
<dbReference type="InterPro" id="IPR036728">
    <property type="entry name" value="PBP_GOBP_sf"/>
</dbReference>